<evidence type="ECO:0008006" key="3">
    <source>
        <dbReference type="Google" id="ProtNLM"/>
    </source>
</evidence>
<protein>
    <recommendedName>
        <fullName evidence="3">Transposase</fullName>
    </recommendedName>
</protein>
<gene>
    <name evidence="1" type="ORF">L196_04086</name>
</gene>
<dbReference type="AlphaFoldDB" id="A0AB33Z3A6"/>
<name>A0AB33Z3A6_9GAMM</name>
<comment type="caution">
    <text evidence="1">The sequence shown here is derived from an EMBL/GenBank/DDBJ whole genome shotgun (WGS) entry which is preliminary data.</text>
</comment>
<proteinExistence type="predicted"/>
<sequence>MIVTDNNKTLNAAFGEVSVRLFVIAKSFLLSLARLPQRG</sequence>
<dbReference type="Proteomes" id="UP000015462">
    <property type="component" value="Unassembled WGS sequence"/>
</dbReference>
<reference evidence="1 2" key="1">
    <citation type="journal article" date="2013" name="Genome Announc.">
        <title>Genome Sequence of the Pyrene- and Fluoranthene-Degrading Bacterium Cycloclasticus sp. Strain PY97M.</title>
        <authorList>
            <person name="Cui Z."/>
            <person name="Xu G."/>
            <person name="Li Q."/>
            <person name="Gao W."/>
            <person name="Zheng L."/>
        </authorList>
    </citation>
    <scope>NUCLEOTIDE SEQUENCE [LARGE SCALE GENOMIC DNA]</scope>
    <source>
        <strain evidence="1 2">PY97M</strain>
    </source>
</reference>
<evidence type="ECO:0000313" key="2">
    <source>
        <dbReference type="Proteomes" id="UP000015462"/>
    </source>
</evidence>
<accession>A0AB33Z3A6</accession>
<keyword evidence="2" id="KW-1185">Reference proteome</keyword>
<dbReference type="EMBL" id="ASHL01000002">
    <property type="protein sequence ID" value="EPD13684.1"/>
    <property type="molecule type" value="Genomic_DNA"/>
</dbReference>
<evidence type="ECO:0000313" key="1">
    <source>
        <dbReference type="EMBL" id="EPD13684.1"/>
    </source>
</evidence>
<organism evidence="1 2">
    <name type="scientific">Cycloclasticus pugetii</name>
    <dbReference type="NCBI Taxonomy" id="34068"/>
    <lineage>
        <taxon>Bacteria</taxon>
        <taxon>Pseudomonadati</taxon>
        <taxon>Pseudomonadota</taxon>
        <taxon>Gammaproteobacteria</taxon>
        <taxon>Thiotrichales</taxon>
        <taxon>Piscirickettsiaceae</taxon>
        <taxon>Cycloclasticus</taxon>
    </lineage>
</organism>